<dbReference type="Pfam" id="PF13471">
    <property type="entry name" value="Transglut_core3"/>
    <property type="match status" value="1"/>
</dbReference>
<accession>A0ABX2PI55</accession>
<reference evidence="3 4" key="1">
    <citation type="submission" date="2020-04" db="EMBL/GenBank/DDBJ databases">
        <title>Donghicola sp., a member of the Rhodobacteraceae family isolated from mangrove forest in Thailand.</title>
        <authorList>
            <person name="Charoenyingcharoen P."/>
            <person name="Yukphan P."/>
        </authorList>
    </citation>
    <scope>NUCLEOTIDE SEQUENCE [LARGE SCALE GENOMIC DNA]</scope>
    <source>
        <strain evidence="3 4">C2-DW-16</strain>
    </source>
</reference>
<protein>
    <submittedName>
        <fullName evidence="3">Lasso peptide biosynthesis B2 protein</fullName>
    </submittedName>
</protein>
<evidence type="ECO:0000313" key="4">
    <source>
        <dbReference type="Proteomes" id="UP000523601"/>
    </source>
</evidence>
<dbReference type="InterPro" id="IPR032708">
    <property type="entry name" value="McjB_C"/>
</dbReference>
<organism evidence="3 4">
    <name type="scientific">Donghicola mangrovi</name>
    <dbReference type="NCBI Taxonomy" id="2729614"/>
    <lineage>
        <taxon>Bacteria</taxon>
        <taxon>Pseudomonadati</taxon>
        <taxon>Pseudomonadota</taxon>
        <taxon>Alphaproteobacteria</taxon>
        <taxon>Rhodobacterales</taxon>
        <taxon>Roseobacteraceae</taxon>
        <taxon>Donghicola</taxon>
    </lineage>
</organism>
<keyword evidence="1" id="KW-0472">Membrane</keyword>
<feature type="domain" description="Microcin J25-processing protein McjB C-terminal" evidence="2">
    <location>
        <begin position="53"/>
        <end position="136"/>
    </location>
</feature>
<name>A0ABX2PI55_9RHOB</name>
<sequence length="156" mass="17479">MSVTNFQDVLHWFRRQKRRFTLVSSALGYTVVVRLLLSFRKVDILKGHISRLQDRMEASPNGANASDLREVAWSVSSAARLVPAATCLTQALTGAWIMAKRGWQCDVCLTIPRNSVESFEPHAWLLHDSVIILGGTPVDYTHHVPFRKVVGRIPSA</sequence>
<comment type="caution">
    <text evidence="3">The sequence shown here is derived from an EMBL/GenBank/DDBJ whole genome shotgun (WGS) entry which is preliminary data.</text>
</comment>
<dbReference type="NCBIfam" id="NF033537">
    <property type="entry name" value="lasso_biosyn_B2"/>
    <property type="match status" value="1"/>
</dbReference>
<keyword evidence="1" id="KW-1133">Transmembrane helix</keyword>
<evidence type="ECO:0000259" key="2">
    <source>
        <dbReference type="Pfam" id="PF13471"/>
    </source>
</evidence>
<evidence type="ECO:0000313" key="3">
    <source>
        <dbReference type="EMBL" id="NVO29188.1"/>
    </source>
</evidence>
<keyword evidence="1" id="KW-0812">Transmembrane</keyword>
<dbReference type="InterPro" id="IPR053521">
    <property type="entry name" value="McjB-like"/>
</dbReference>
<proteinExistence type="predicted"/>
<dbReference type="EMBL" id="JABCJD010000011">
    <property type="protein sequence ID" value="NVO29188.1"/>
    <property type="molecule type" value="Genomic_DNA"/>
</dbReference>
<feature type="transmembrane region" description="Helical" evidence="1">
    <location>
        <begin position="20"/>
        <end position="37"/>
    </location>
</feature>
<keyword evidence="4" id="KW-1185">Reference proteome</keyword>
<dbReference type="Proteomes" id="UP000523601">
    <property type="component" value="Unassembled WGS sequence"/>
</dbReference>
<gene>
    <name evidence="3" type="ORF">HJ526_17335</name>
</gene>
<evidence type="ECO:0000256" key="1">
    <source>
        <dbReference type="SAM" id="Phobius"/>
    </source>
</evidence>